<comment type="caution">
    <text evidence="1">The sequence shown here is derived from an EMBL/GenBank/DDBJ whole genome shotgun (WGS) entry which is preliminary data.</text>
</comment>
<proteinExistence type="predicted"/>
<dbReference type="RefSeq" id="WP_108687231.1">
    <property type="nucleotide sequence ID" value="NZ_QCYK01000002.1"/>
</dbReference>
<evidence type="ECO:0008006" key="3">
    <source>
        <dbReference type="Google" id="ProtNLM"/>
    </source>
</evidence>
<dbReference type="AlphaFoldDB" id="A0A2T7BGN9"/>
<evidence type="ECO:0000313" key="2">
    <source>
        <dbReference type="Proteomes" id="UP000244450"/>
    </source>
</evidence>
<gene>
    <name evidence="1" type="ORF">DCC81_13945</name>
</gene>
<protein>
    <recommendedName>
        <fullName evidence="3">Tetratricopeptide repeat protein</fullName>
    </recommendedName>
</protein>
<reference evidence="1 2" key="1">
    <citation type="submission" date="2018-04" db="EMBL/GenBank/DDBJ databases">
        <title>Chitinophaga fuyangensis sp. nov., isolated from soil in a chemical factory.</title>
        <authorList>
            <person name="Chen K."/>
        </authorList>
    </citation>
    <scope>NUCLEOTIDE SEQUENCE [LARGE SCALE GENOMIC DNA]</scope>
    <source>
        <strain evidence="1 2">LY-1</strain>
    </source>
</reference>
<sequence>MDKEMHKALRLLDAGQTGRAVTILEEIIAMARQERMPVLLVRASCVLGEVYYLQGQLDTARTYFTDVLNTPLDTDVADYEKGRAADLLDRII</sequence>
<dbReference type="EMBL" id="QCYK01000002">
    <property type="protein sequence ID" value="PUZ25393.1"/>
    <property type="molecule type" value="Genomic_DNA"/>
</dbReference>
<dbReference type="Proteomes" id="UP000244450">
    <property type="component" value="Unassembled WGS sequence"/>
</dbReference>
<organism evidence="1 2">
    <name type="scientific">Chitinophaga parva</name>
    <dbReference type="NCBI Taxonomy" id="2169414"/>
    <lineage>
        <taxon>Bacteria</taxon>
        <taxon>Pseudomonadati</taxon>
        <taxon>Bacteroidota</taxon>
        <taxon>Chitinophagia</taxon>
        <taxon>Chitinophagales</taxon>
        <taxon>Chitinophagaceae</taxon>
        <taxon>Chitinophaga</taxon>
    </lineage>
</organism>
<name>A0A2T7BGN9_9BACT</name>
<dbReference type="InterPro" id="IPR011990">
    <property type="entry name" value="TPR-like_helical_dom_sf"/>
</dbReference>
<keyword evidence="2" id="KW-1185">Reference proteome</keyword>
<accession>A0A2T7BGN9</accession>
<evidence type="ECO:0000313" key="1">
    <source>
        <dbReference type="EMBL" id="PUZ25393.1"/>
    </source>
</evidence>
<dbReference type="SUPFAM" id="SSF48452">
    <property type="entry name" value="TPR-like"/>
    <property type="match status" value="1"/>
</dbReference>
<dbReference type="Gene3D" id="1.25.40.10">
    <property type="entry name" value="Tetratricopeptide repeat domain"/>
    <property type="match status" value="1"/>
</dbReference>